<feature type="non-terminal residue" evidence="2">
    <location>
        <position position="44"/>
    </location>
</feature>
<sequence length="44" mass="4730">MRQKEAVVNADESFAIENGIDNGISNGKINDPANAKKRRSGSVK</sequence>
<evidence type="ECO:0000313" key="2">
    <source>
        <dbReference type="EMBL" id="CAF4793481.1"/>
    </source>
</evidence>
<reference evidence="2" key="1">
    <citation type="submission" date="2021-02" db="EMBL/GenBank/DDBJ databases">
        <authorList>
            <person name="Nowell W R."/>
        </authorList>
    </citation>
    <scope>NUCLEOTIDE SEQUENCE</scope>
</reference>
<gene>
    <name evidence="2" type="ORF">BYL167_LOCUS47825</name>
</gene>
<feature type="region of interest" description="Disordered" evidence="1">
    <location>
        <begin position="19"/>
        <end position="44"/>
    </location>
</feature>
<accession>A0A8S3B894</accession>
<evidence type="ECO:0000256" key="1">
    <source>
        <dbReference type="SAM" id="MobiDB-lite"/>
    </source>
</evidence>
<proteinExistence type="predicted"/>
<name>A0A8S3B894_9BILA</name>
<feature type="compositionally biased region" description="Basic residues" evidence="1">
    <location>
        <begin position="35"/>
        <end position="44"/>
    </location>
</feature>
<dbReference type="AlphaFoldDB" id="A0A8S3B894"/>
<dbReference type="EMBL" id="CAJOBH010138498">
    <property type="protein sequence ID" value="CAF4793481.1"/>
    <property type="molecule type" value="Genomic_DNA"/>
</dbReference>
<dbReference type="Proteomes" id="UP000681967">
    <property type="component" value="Unassembled WGS sequence"/>
</dbReference>
<protein>
    <submittedName>
        <fullName evidence="2">Uncharacterized protein</fullName>
    </submittedName>
</protein>
<evidence type="ECO:0000313" key="3">
    <source>
        <dbReference type="Proteomes" id="UP000681967"/>
    </source>
</evidence>
<organism evidence="2 3">
    <name type="scientific">Rotaria magnacalcarata</name>
    <dbReference type="NCBI Taxonomy" id="392030"/>
    <lineage>
        <taxon>Eukaryota</taxon>
        <taxon>Metazoa</taxon>
        <taxon>Spiralia</taxon>
        <taxon>Gnathifera</taxon>
        <taxon>Rotifera</taxon>
        <taxon>Eurotatoria</taxon>
        <taxon>Bdelloidea</taxon>
        <taxon>Philodinida</taxon>
        <taxon>Philodinidae</taxon>
        <taxon>Rotaria</taxon>
    </lineage>
</organism>
<comment type="caution">
    <text evidence="2">The sequence shown here is derived from an EMBL/GenBank/DDBJ whole genome shotgun (WGS) entry which is preliminary data.</text>
</comment>